<comment type="similarity">
    <text evidence="1 2">Belongs to the OSBP family.</text>
</comment>
<dbReference type="Gene3D" id="2.40.160.120">
    <property type="match status" value="1"/>
</dbReference>
<evidence type="ECO:0000256" key="2">
    <source>
        <dbReference type="RuleBase" id="RU003844"/>
    </source>
</evidence>
<dbReference type="Gene3D" id="3.30.70.3490">
    <property type="match status" value="1"/>
</dbReference>
<reference evidence="4" key="1">
    <citation type="submission" date="2021-03" db="EMBL/GenBank/DDBJ databases">
        <authorList>
            <person name="Tagirdzhanova G."/>
        </authorList>
    </citation>
    <scope>NUCLEOTIDE SEQUENCE</scope>
</reference>
<dbReference type="PANTHER" id="PTHR10972">
    <property type="entry name" value="OXYSTEROL-BINDING PROTEIN-RELATED"/>
    <property type="match status" value="1"/>
</dbReference>
<proteinExistence type="inferred from homology"/>
<evidence type="ECO:0000313" key="5">
    <source>
        <dbReference type="Proteomes" id="UP000664521"/>
    </source>
</evidence>
<keyword evidence="5" id="KW-1185">Reference proteome</keyword>
<dbReference type="AlphaFoldDB" id="A0A8H3PJG7"/>
<comment type="caution">
    <text evidence="4">The sequence shown here is derived from an EMBL/GenBank/DDBJ whole genome shotgun (WGS) entry which is preliminary data.</text>
</comment>
<dbReference type="Gene3D" id="1.10.287.2720">
    <property type="match status" value="1"/>
</dbReference>
<dbReference type="Gene3D" id="6.10.250.1430">
    <property type="match status" value="1"/>
</dbReference>
<dbReference type="OrthoDB" id="14833at2759"/>
<dbReference type="InterPro" id="IPR037239">
    <property type="entry name" value="OSBP_sf"/>
</dbReference>
<organism evidence="4 5">
    <name type="scientific">Heterodermia speciosa</name>
    <dbReference type="NCBI Taxonomy" id="116794"/>
    <lineage>
        <taxon>Eukaryota</taxon>
        <taxon>Fungi</taxon>
        <taxon>Dikarya</taxon>
        <taxon>Ascomycota</taxon>
        <taxon>Pezizomycotina</taxon>
        <taxon>Lecanoromycetes</taxon>
        <taxon>OSLEUM clade</taxon>
        <taxon>Lecanoromycetidae</taxon>
        <taxon>Caliciales</taxon>
        <taxon>Physciaceae</taxon>
        <taxon>Heterodermia</taxon>
    </lineage>
</organism>
<dbReference type="SUPFAM" id="SSF144000">
    <property type="entry name" value="Oxysterol-binding protein-like"/>
    <property type="match status" value="1"/>
</dbReference>
<gene>
    <name evidence="4" type="primary">KES1</name>
    <name evidence="4" type="ORF">HETSPECPRED_005948</name>
</gene>
<dbReference type="GO" id="GO:0005829">
    <property type="term" value="C:cytosol"/>
    <property type="evidence" value="ECO:0007669"/>
    <property type="project" value="TreeGrafter"/>
</dbReference>
<name>A0A8H3PJG7_9LECA</name>
<accession>A0A8H3PJG7</accession>
<feature type="region of interest" description="Disordered" evidence="3">
    <location>
        <begin position="318"/>
        <end position="341"/>
    </location>
</feature>
<evidence type="ECO:0000313" key="4">
    <source>
        <dbReference type="EMBL" id="CAF9942347.1"/>
    </source>
</evidence>
<sequence length="420" mass="46455">MSLDSKGEGAGVSPQNKGSWSSFLKSIASFNGDLHSMTAPPFILGTTSLTEFSAYWTEHPSVFVSPTSEPDPAKRSMLVLKWFLSTLKQQYSSRSDKYGTEKKPLNPFLGELYLGKWEDAAGETRLVSEQVSHHPPVTAYCIWNDKHGIKLEGYNAQKASFSRTIHIKQVGHALLTFPKLDESYLITIPALHIEGLIYGKPFVELNNCTYISSSTGFISKIDYSGKGWLSGKKNSFTASMYAVGKEKEILYSVEGQWTDGFVIKEGGGKKLGHSTQVDSFSHSSSPKTDLIIPPLESQDLYETKKAWAPVARAISKGDMDTTSNEKSKIENAQRELRKKEQAEGREWERRFFKRLPGADKVFETLAKPIGEKIEAEKTGGVWRFDEAKARDASPPYHAHQSNGPAAPCGTIAGAKRASMD</sequence>
<dbReference type="GO" id="GO:0120009">
    <property type="term" value="P:intermembrane lipid transfer"/>
    <property type="evidence" value="ECO:0007669"/>
    <property type="project" value="UniProtKB-ARBA"/>
</dbReference>
<dbReference type="InterPro" id="IPR018494">
    <property type="entry name" value="Oxysterol-bd_CS"/>
</dbReference>
<dbReference type="FunFam" id="2.40.160.120:FF:000010">
    <property type="entry name" value="Oxysterol-binding protein homolog 4"/>
    <property type="match status" value="1"/>
</dbReference>
<evidence type="ECO:0000256" key="3">
    <source>
        <dbReference type="SAM" id="MobiDB-lite"/>
    </source>
</evidence>
<dbReference type="PANTHER" id="PTHR10972:SF184">
    <property type="entry name" value="OXYSTEROL-BINDING PROTEIN HOMOLOG 4-RELATED"/>
    <property type="match status" value="1"/>
</dbReference>
<dbReference type="EMBL" id="CAJPDS010000391">
    <property type="protein sequence ID" value="CAF9942347.1"/>
    <property type="molecule type" value="Genomic_DNA"/>
</dbReference>
<dbReference type="GO" id="GO:0016020">
    <property type="term" value="C:membrane"/>
    <property type="evidence" value="ECO:0007669"/>
    <property type="project" value="TreeGrafter"/>
</dbReference>
<dbReference type="Proteomes" id="UP000664521">
    <property type="component" value="Unassembled WGS sequence"/>
</dbReference>
<dbReference type="Pfam" id="PF01237">
    <property type="entry name" value="Oxysterol_BP"/>
    <property type="match status" value="1"/>
</dbReference>
<dbReference type="GO" id="GO:0008142">
    <property type="term" value="F:oxysterol binding"/>
    <property type="evidence" value="ECO:0007669"/>
    <property type="project" value="TreeGrafter"/>
</dbReference>
<protein>
    <submittedName>
        <fullName evidence="4">Oxysterol binding protein</fullName>
    </submittedName>
</protein>
<evidence type="ECO:0000256" key="1">
    <source>
        <dbReference type="ARBA" id="ARBA00008842"/>
    </source>
</evidence>
<feature type="region of interest" description="Disordered" evidence="3">
    <location>
        <begin position="391"/>
        <end position="420"/>
    </location>
</feature>
<dbReference type="PROSITE" id="PS01013">
    <property type="entry name" value="OSBP"/>
    <property type="match status" value="1"/>
</dbReference>
<dbReference type="InterPro" id="IPR000648">
    <property type="entry name" value="Oxysterol-bd"/>
</dbReference>